<evidence type="ECO:0000256" key="5">
    <source>
        <dbReference type="ARBA" id="ARBA00022679"/>
    </source>
</evidence>
<dbReference type="InterPro" id="IPR033717">
    <property type="entry name" value="UDPK"/>
</dbReference>
<dbReference type="PANTHER" id="PTHR34299">
    <property type="entry name" value="DIACYLGLYCEROL KINASE"/>
    <property type="match status" value="1"/>
</dbReference>
<evidence type="ECO:0000313" key="16">
    <source>
        <dbReference type="EMBL" id="MCG2617877.1"/>
    </source>
</evidence>
<dbReference type="Proteomes" id="UP001165367">
    <property type="component" value="Unassembled WGS sequence"/>
</dbReference>
<keyword evidence="12 15" id="KW-0472">Membrane</keyword>
<evidence type="ECO:0000256" key="8">
    <source>
        <dbReference type="ARBA" id="ARBA00022777"/>
    </source>
</evidence>
<proteinExistence type="inferred from homology"/>
<comment type="caution">
    <text evidence="16">The sequence shown here is derived from an EMBL/GenBank/DDBJ whole genome shotgun (WGS) entry which is preliminary data.</text>
</comment>
<dbReference type="EMBL" id="JAKLTR010000027">
    <property type="protein sequence ID" value="MCG2617877.1"/>
    <property type="molecule type" value="Genomic_DNA"/>
</dbReference>
<keyword evidence="17" id="KW-1185">Reference proteome</keyword>
<keyword evidence="9" id="KW-0067">ATP-binding</keyword>
<evidence type="ECO:0000256" key="7">
    <source>
        <dbReference type="ARBA" id="ARBA00022741"/>
    </source>
</evidence>
<evidence type="ECO:0000256" key="9">
    <source>
        <dbReference type="ARBA" id="ARBA00022840"/>
    </source>
</evidence>
<feature type="transmembrane region" description="Helical" evidence="15">
    <location>
        <begin position="97"/>
        <end position="118"/>
    </location>
</feature>
<dbReference type="PANTHER" id="PTHR34299:SF1">
    <property type="entry name" value="DIACYLGLYCEROL KINASE"/>
    <property type="match status" value="1"/>
</dbReference>
<dbReference type="Pfam" id="PF01219">
    <property type="entry name" value="DAGK_prokar"/>
    <property type="match status" value="1"/>
</dbReference>
<reference evidence="16" key="1">
    <citation type="submission" date="2022-01" db="EMBL/GenBank/DDBJ databases">
        <authorList>
            <person name="Jo J.-H."/>
            <person name="Im W.-T."/>
        </authorList>
    </citation>
    <scope>NUCLEOTIDE SEQUENCE</scope>
    <source>
        <strain evidence="16">NA20</strain>
    </source>
</reference>
<keyword evidence="6 15" id="KW-0812">Transmembrane</keyword>
<evidence type="ECO:0000313" key="17">
    <source>
        <dbReference type="Proteomes" id="UP001165367"/>
    </source>
</evidence>
<feature type="transmembrane region" description="Helical" evidence="15">
    <location>
        <begin position="57"/>
        <end position="76"/>
    </location>
</feature>
<gene>
    <name evidence="16" type="ORF">LZZ85_26485</name>
</gene>
<protein>
    <submittedName>
        <fullName evidence="16">Diacylglycerol kinase family protein</fullName>
    </submittedName>
</protein>
<evidence type="ECO:0000256" key="15">
    <source>
        <dbReference type="SAM" id="Phobius"/>
    </source>
</evidence>
<organism evidence="16 17">
    <name type="scientific">Terrimonas ginsenosidimutans</name>
    <dbReference type="NCBI Taxonomy" id="2908004"/>
    <lineage>
        <taxon>Bacteria</taxon>
        <taxon>Pseudomonadati</taxon>
        <taxon>Bacteroidota</taxon>
        <taxon>Chitinophagia</taxon>
        <taxon>Chitinophagales</taxon>
        <taxon>Chitinophagaceae</taxon>
        <taxon>Terrimonas</taxon>
    </lineage>
</organism>
<evidence type="ECO:0000256" key="11">
    <source>
        <dbReference type="ARBA" id="ARBA00023098"/>
    </source>
</evidence>
<keyword evidence="14" id="KW-1208">Phospholipid metabolism</keyword>
<keyword evidence="8 16" id="KW-0418">Kinase</keyword>
<dbReference type="RefSeq" id="WP_237876781.1">
    <property type="nucleotide sequence ID" value="NZ_JAKLTR010000027.1"/>
</dbReference>
<keyword evidence="5" id="KW-0808">Transferase</keyword>
<name>A0ABS9KZW2_9BACT</name>
<dbReference type="CDD" id="cd14265">
    <property type="entry name" value="UDPK_IM_like"/>
    <property type="match status" value="1"/>
</dbReference>
<comment type="subcellular location">
    <subcellularLocation>
        <location evidence="1">Cell membrane</location>
        <topology evidence="1">Multi-pass membrane protein</topology>
    </subcellularLocation>
</comment>
<evidence type="ECO:0000256" key="12">
    <source>
        <dbReference type="ARBA" id="ARBA00023136"/>
    </source>
</evidence>
<dbReference type="InterPro" id="IPR036945">
    <property type="entry name" value="DAGK_sf"/>
</dbReference>
<evidence type="ECO:0000256" key="10">
    <source>
        <dbReference type="ARBA" id="ARBA00022989"/>
    </source>
</evidence>
<evidence type="ECO:0000256" key="4">
    <source>
        <dbReference type="ARBA" id="ARBA00022516"/>
    </source>
</evidence>
<dbReference type="Gene3D" id="1.10.287.3610">
    <property type="match status" value="1"/>
</dbReference>
<keyword evidence="13" id="KW-0594">Phospholipid biosynthesis</keyword>
<comment type="similarity">
    <text evidence="2">Belongs to the bacterial diacylglycerol kinase family.</text>
</comment>
<keyword evidence="4" id="KW-0444">Lipid biosynthesis</keyword>
<keyword evidence="11" id="KW-0443">Lipid metabolism</keyword>
<evidence type="ECO:0000256" key="13">
    <source>
        <dbReference type="ARBA" id="ARBA00023209"/>
    </source>
</evidence>
<evidence type="ECO:0000256" key="6">
    <source>
        <dbReference type="ARBA" id="ARBA00022692"/>
    </source>
</evidence>
<dbReference type="GO" id="GO:0016301">
    <property type="term" value="F:kinase activity"/>
    <property type="evidence" value="ECO:0007669"/>
    <property type="project" value="UniProtKB-KW"/>
</dbReference>
<sequence length="126" mass="13654">MKQTSLTLRSRMSSFRFAAKGICRFFHEEANAKIHLAATVVVIAGIIWFRITGAELIALVIVTGLVWAAEIMNTAVEHLVDLVSPGFHPKAGLIKDLSAGAVLVLSITALITGLFIFIPKIIHYAV</sequence>
<evidence type="ECO:0000256" key="2">
    <source>
        <dbReference type="ARBA" id="ARBA00005967"/>
    </source>
</evidence>
<dbReference type="PROSITE" id="PS01069">
    <property type="entry name" value="DAGK_PROKAR"/>
    <property type="match status" value="1"/>
</dbReference>
<keyword evidence="3" id="KW-1003">Cell membrane</keyword>
<keyword evidence="10 15" id="KW-1133">Transmembrane helix</keyword>
<evidence type="ECO:0000256" key="1">
    <source>
        <dbReference type="ARBA" id="ARBA00004651"/>
    </source>
</evidence>
<accession>A0ABS9KZW2</accession>
<keyword evidence="7" id="KW-0547">Nucleotide-binding</keyword>
<evidence type="ECO:0000256" key="14">
    <source>
        <dbReference type="ARBA" id="ARBA00023264"/>
    </source>
</evidence>
<dbReference type="InterPro" id="IPR000829">
    <property type="entry name" value="DAGK"/>
</dbReference>
<evidence type="ECO:0000256" key="3">
    <source>
        <dbReference type="ARBA" id="ARBA00022475"/>
    </source>
</evidence>